<organism evidence="16 17">
    <name type="scientific">Hydrocarboniphaga daqingensis</name>
    <dbReference type="NCBI Taxonomy" id="490188"/>
    <lineage>
        <taxon>Bacteria</taxon>
        <taxon>Pseudomonadati</taxon>
        <taxon>Pseudomonadota</taxon>
        <taxon>Gammaproteobacteria</taxon>
        <taxon>Nevskiales</taxon>
        <taxon>Nevskiaceae</taxon>
        <taxon>Hydrocarboniphaga</taxon>
    </lineage>
</organism>
<keyword evidence="8" id="KW-0865">Zymogen</keyword>
<feature type="compositionally biased region" description="Pro residues" evidence="12">
    <location>
        <begin position="468"/>
        <end position="493"/>
    </location>
</feature>
<dbReference type="PROSITE" id="PS00138">
    <property type="entry name" value="SUBTILASE_SER"/>
    <property type="match status" value="1"/>
</dbReference>
<feature type="domain" description="Peptidase S8/S53" evidence="14">
    <location>
        <begin position="158"/>
        <end position="440"/>
    </location>
</feature>
<dbReference type="OrthoDB" id="9790784at2"/>
<evidence type="ECO:0000256" key="4">
    <source>
        <dbReference type="ARBA" id="ARBA00022670"/>
    </source>
</evidence>
<comment type="subcellular location">
    <subcellularLocation>
        <location evidence="1">Secreted</location>
    </subcellularLocation>
</comment>
<dbReference type="Gene3D" id="3.40.50.200">
    <property type="entry name" value="Peptidase S8/S53 domain"/>
    <property type="match status" value="1"/>
</dbReference>
<evidence type="ECO:0000256" key="3">
    <source>
        <dbReference type="ARBA" id="ARBA00022525"/>
    </source>
</evidence>
<keyword evidence="4 10" id="KW-0645">Protease</keyword>
<dbReference type="Pfam" id="PF04151">
    <property type="entry name" value="PPC"/>
    <property type="match status" value="1"/>
</dbReference>
<keyword evidence="3" id="KW-0964">Secreted</keyword>
<dbReference type="PROSITE" id="PS00136">
    <property type="entry name" value="SUBTILASE_ASP"/>
    <property type="match status" value="1"/>
</dbReference>
<dbReference type="PANTHER" id="PTHR43806:SF11">
    <property type="entry name" value="CEREVISIN-RELATED"/>
    <property type="match status" value="1"/>
</dbReference>
<feature type="domain" description="Peptidase C-terminal archaeal/bacterial" evidence="15">
    <location>
        <begin position="515"/>
        <end position="581"/>
    </location>
</feature>
<dbReference type="Proteomes" id="UP000199758">
    <property type="component" value="Unassembled WGS sequence"/>
</dbReference>
<evidence type="ECO:0000256" key="6">
    <source>
        <dbReference type="ARBA" id="ARBA00022801"/>
    </source>
</evidence>
<evidence type="ECO:0000256" key="5">
    <source>
        <dbReference type="ARBA" id="ARBA00022729"/>
    </source>
</evidence>
<evidence type="ECO:0000256" key="2">
    <source>
        <dbReference type="ARBA" id="ARBA00011073"/>
    </source>
</evidence>
<keyword evidence="7 10" id="KW-0720">Serine protease</keyword>
<evidence type="ECO:0000313" key="17">
    <source>
        <dbReference type="Proteomes" id="UP000199758"/>
    </source>
</evidence>
<keyword evidence="17" id="KW-1185">Reference proteome</keyword>
<evidence type="ECO:0000259" key="14">
    <source>
        <dbReference type="Pfam" id="PF00082"/>
    </source>
</evidence>
<evidence type="ECO:0000256" key="7">
    <source>
        <dbReference type="ARBA" id="ARBA00022825"/>
    </source>
</evidence>
<dbReference type="InterPro" id="IPR022398">
    <property type="entry name" value="Peptidase_S8_His-AS"/>
</dbReference>
<proteinExistence type="inferred from homology"/>
<evidence type="ECO:0000256" key="13">
    <source>
        <dbReference type="SAM" id="SignalP"/>
    </source>
</evidence>
<dbReference type="InterPro" id="IPR034176">
    <property type="entry name" value="Peptidases_S8_13"/>
</dbReference>
<dbReference type="CDD" id="cd07496">
    <property type="entry name" value="Peptidases_S8_13"/>
    <property type="match status" value="1"/>
</dbReference>
<dbReference type="PROSITE" id="PS51892">
    <property type="entry name" value="SUBTILASE"/>
    <property type="match status" value="1"/>
</dbReference>
<accession>A0A1M5PE22</accession>
<dbReference type="InterPro" id="IPR000209">
    <property type="entry name" value="Peptidase_S8/S53_dom"/>
</dbReference>
<protein>
    <submittedName>
        <fullName evidence="16">Serine protease</fullName>
    </submittedName>
</protein>
<gene>
    <name evidence="16" type="ORF">SAMN04488068_2189</name>
</gene>
<evidence type="ECO:0000313" key="16">
    <source>
        <dbReference type="EMBL" id="SHH00030.1"/>
    </source>
</evidence>
<dbReference type="GO" id="GO:0004252">
    <property type="term" value="F:serine-type endopeptidase activity"/>
    <property type="evidence" value="ECO:0007669"/>
    <property type="project" value="UniProtKB-UniRule"/>
</dbReference>
<dbReference type="PANTHER" id="PTHR43806">
    <property type="entry name" value="PEPTIDASE S8"/>
    <property type="match status" value="1"/>
</dbReference>
<dbReference type="InterPro" id="IPR023827">
    <property type="entry name" value="Peptidase_S8_Asp-AS"/>
</dbReference>
<dbReference type="InterPro" id="IPR015500">
    <property type="entry name" value="Peptidase_S8_subtilisin-rel"/>
</dbReference>
<feature type="active site" description="Charge relay system" evidence="9 10">
    <location>
        <position position="167"/>
    </location>
</feature>
<feature type="compositionally biased region" description="Basic and acidic residues" evidence="12">
    <location>
        <begin position="196"/>
        <end position="214"/>
    </location>
</feature>
<evidence type="ECO:0000259" key="15">
    <source>
        <dbReference type="Pfam" id="PF04151"/>
    </source>
</evidence>
<feature type="active site" description="Charge relay system" evidence="9 10">
    <location>
        <position position="407"/>
    </location>
</feature>
<feature type="active site" description="Charge relay system" evidence="9 10">
    <location>
        <position position="227"/>
    </location>
</feature>
<evidence type="ECO:0000256" key="1">
    <source>
        <dbReference type="ARBA" id="ARBA00004613"/>
    </source>
</evidence>
<dbReference type="FunFam" id="3.40.50.200:FF:000022">
    <property type="entry name" value="Extracellular protease"/>
    <property type="match status" value="1"/>
</dbReference>
<dbReference type="InterPro" id="IPR007280">
    <property type="entry name" value="Peptidase_C_arc/bac"/>
</dbReference>
<dbReference type="Gene3D" id="2.60.120.380">
    <property type="match status" value="2"/>
</dbReference>
<dbReference type="GO" id="GO:0005576">
    <property type="term" value="C:extracellular region"/>
    <property type="evidence" value="ECO:0007669"/>
    <property type="project" value="UniProtKB-SubCell"/>
</dbReference>
<keyword evidence="6 10" id="KW-0378">Hydrolase</keyword>
<dbReference type="EMBL" id="FQWZ01000004">
    <property type="protein sequence ID" value="SHH00030.1"/>
    <property type="molecule type" value="Genomic_DNA"/>
</dbReference>
<dbReference type="InterPro" id="IPR050131">
    <property type="entry name" value="Peptidase_S8_subtilisin-like"/>
</dbReference>
<dbReference type="InterPro" id="IPR023828">
    <property type="entry name" value="Peptidase_S8_Ser-AS"/>
</dbReference>
<dbReference type="GO" id="GO:0006508">
    <property type="term" value="P:proteolysis"/>
    <property type="evidence" value="ECO:0007669"/>
    <property type="project" value="UniProtKB-KW"/>
</dbReference>
<feature type="region of interest" description="Disordered" evidence="12">
    <location>
        <begin position="191"/>
        <end position="224"/>
    </location>
</feature>
<feature type="signal peptide" evidence="13">
    <location>
        <begin position="1"/>
        <end position="32"/>
    </location>
</feature>
<reference evidence="16 17" key="1">
    <citation type="submission" date="2016-11" db="EMBL/GenBank/DDBJ databases">
        <authorList>
            <person name="Jaros S."/>
            <person name="Januszkiewicz K."/>
            <person name="Wedrychowicz H."/>
        </authorList>
    </citation>
    <scope>NUCLEOTIDE SEQUENCE [LARGE SCALE GENOMIC DNA]</scope>
    <source>
        <strain evidence="16 17">CGMCC 1.7049</strain>
    </source>
</reference>
<name>A0A1M5PE22_9GAMM</name>
<feature type="chain" id="PRO_5012386786" evidence="13">
    <location>
        <begin position="33"/>
        <end position="705"/>
    </location>
</feature>
<sequence length="705" mass="73083">MFQSEPVRTRRLLSALVATVMAVVTAPAPSFADAGQAGDSQRLIVKFREGAEVFRSRPEAIAQGPERAAARRNLAVIGLRSTWSGAQVLELRGSSLTPSEMESLLDEIRSDPNIEYVEPDRRMRADAVPNDPRYNEQWGLFDNRAGLRLPTAWDRSRGAGVVVAVIDTGVRPHADLRPNLLPGYDFVSDTQFSNDGDGRDADASDPGDWRRANECEDEPDAADSRWHGTHVAGIIAALTDNGQGVAGVASAARVLPVRALGRCGGFTSDIADAIAWAGGVKVAGAPLNPTPARVINLSLGGEGSCAATTQTAIDSVRARGSVVVVSAGNESGDAARYSPGNCKGVVVVTAVSRSGVRARYANTGSVVDLAAPGGDASASEPSAIVSTYNAGSTTPGVDSYAYFEGTSMAAPHVAGLAALMLSIHPSLSADGVESMLKSSVRPFPSACSGCGAGLADGPTAVASALAALPPPTLPSPPLPTPSPTPTPEVPPAASPRELQNDGLVTALGAEAGSSLSYTLSVPAGVDEVSFTIAGGVGNADLYVRLGAKPDETTFDCRSQNTQNADSCTLTWPRPGVYYVLLKATRGFSGVSLSARYTMASTQCPAGYDKASGSLTPGATAFYPDGDGYVDRAGSLHRAELAAPASTDFDLYLQRRDEAGQWVIVATANGIEGSESVEYDGAPGTYRWRVVSYLGGGKLNLCVRRP</sequence>
<feature type="region of interest" description="Disordered" evidence="12">
    <location>
        <begin position="468"/>
        <end position="496"/>
    </location>
</feature>
<dbReference type="PROSITE" id="PS00137">
    <property type="entry name" value="SUBTILASE_HIS"/>
    <property type="match status" value="1"/>
</dbReference>
<evidence type="ECO:0000256" key="10">
    <source>
        <dbReference type="PROSITE-ProRule" id="PRU01240"/>
    </source>
</evidence>
<evidence type="ECO:0000256" key="8">
    <source>
        <dbReference type="ARBA" id="ARBA00023145"/>
    </source>
</evidence>
<evidence type="ECO:0000256" key="9">
    <source>
        <dbReference type="PIRSR" id="PIRSR615500-1"/>
    </source>
</evidence>
<dbReference type="InterPro" id="IPR036852">
    <property type="entry name" value="Peptidase_S8/S53_dom_sf"/>
</dbReference>
<evidence type="ECO:0000256" key="11">
    <source>
        <dbReference type="RuleBase" id="RU003355"/>
    </source>
</evidence>
<evidence type="ECO:0000256" key="12">
    <source>
        <dbReference type="SAM" id="MobiDB-lite"/>
    </source>
</evidence>
<dbReference type="Pfam" id="PF00082">
    <property type="entry name" value="Peptidase_S8"/>
    <property type="match status" value="1"/>
</dbReference>
<keyword evidence="5 13" id="KW-0732">Signal</keyword>
<dbReference type="SUPFAM" id="SSF52743">
    <property type="entry name" value="Subtilisin-like"/>
    <property type="match status" value="1"/>
</dbReference>
<comment type="similarity">
    <text evidence="2 10 11">Belongs to the peptidase S8 family.</text>
</comment>
<dbReference type="PRINTS" id="PR00723">
    <property type="entry name" value="SUBTILISIN"/>
</dbReference>
<dbReference type="STRING" id="490188.SAMN04488068_2189"/>
<dbReference type="AlphaFoldDB" id="A0A1M5PE22"/>